<dbReference type="Gene3D" id="3.40.50.2000">
    <property type="entry name" value="Glycogen Phosphorylase B"/>
    <property type="match status" value="1"/>
</dbReference>
<evidence type="ECO:0000313" key="3">
    <source>
        <dbReference type="EMBL" id="MFL9840404.1"/>
    </source>
</evidence>
<comment type="caution">
    <text evidence="3">The sequence shown here is derived from an EMBL/GenBank/DDBJ whole genome shotgun (WGS) entry which is preliminary data.</text>
</comment>
<dbReference type="EMBL" id="JBELQC010000001">
    <property type="protein sequence ID" value="MFL9840404.1"/>
    <property type="molecule type" value="Genomic_DNA"/>
</dbReference>
<dbReference type="Pfam" id="PF00534">
    <property type="entry name" value="Glycos_transf_1"/>
    <property type="match status" value="1"/>
</dbReference>
<protein>
    <submittedName>
        <fullName evidence="3">Glycosyltransferase family 1 protein</fullName>
    </submittedName>
</protein>
<dbReference type="Proteomes" id="UP001629244">
    <property type="component" value="Unassembled WGS sequence"/>
</dbReference>
<evidence type="ECO:0000259" key="2">
    <source>
        <dbReference type="Pfam" id="PF00534"/>
    </source>
</evidence>
<proteinExistence type="predicted"/>
<name>A0ABW8YJE5_9SPHN</name>
<organism evidence="3 4">
    <name type="scientific">Sphingomonas plantiphila</name>
    <dbReference type="NCBI Taxonomy" id="3163295"/>
    <lineage>
        <taxon>Bacteria</taxon>
        <taxon>Pseudomonadati</taxon>
        <taxon>Pseudomonadota</taxon>
        <taxon>Alphaproteobacteria</taxon>
        <taxon>Sphingomonadales</taxon>
        <taxon>Sphingomonadaceae</taxon>
        <taxon>Sphingomonas</taxon>
    </lineage>
</organism>
<evidence type="ECO:0000256" key="1">
    <source>
        <dbReference type="ARBA" id="ARBA00022679"/>
    </source>
</evidence>
<dbReference type="PANTHER" id="PTHR46401">
    <property type="entry name" value="GLYCOSYLTRANSFERASE WBBK-RELATED"/>
    <property type="match status" value="1"/>
</dbReference>
<dbReference type="SUPFAM" id="SSF53756">
    <property type="entry name" value="UDP-Glycosyltransferase/glycogen phosphorylase"/>
    <property type="match status" value="1"/>
</dbReference>
<sequence length="400" mass="44278">MPVALARPREDAVADRWITLDVSRLLSRARHRTPTGIDRVELAYARALLDAKDRRVRFAAWVPGLGLLAYRRSALRRYIAALERRWGTGGTAGYPAAMRAWSGVMPIPARADGLHLIVSHQHLDRLHRRGRRAERLCVYLHDAIPSEYPEYARPGGAERHRRRLRNSVAIADAILVNSHSTARSVETYMAEIGRRPEMLVAPLGIESAFVADRGADAGDAEPPYFVCVGTIEPRKNHLLLLQLWRALAERLGDATPRLILAGRRGWENENIVDLLERCPALQGKVTEAGRIGDRALARLLADARAVLMPSFAEGFGLPVAEALAAGVPVIASDIPVLRETGGEVPDYIDPLDGPGWSRAVLDYAEPQSPMRAAQIARMRGWRAPTWDAHFRNVLSFLDAL</sequence>
<keyword evidence="1" id="KW-0808">Transferase</keyword>
<accession>A0ABW8YJE5</accession>
<dbReference type="CDD" id="cd03809">
    <property type="entry name" value="GT4_MtfB-like"/>
    <property type="match status" value="1"/>
</dbReference>
<dbReference type="PANTHER" id="PTHR46401:SF2">
    <property type="entry name" value="GLYCOSYLTRANSFERASE WBBK-RELATED"/>
    <property type="match status" value="1"/>
</dbReference>
<keyword evidence="4" id="KW-1185">Reference proteome</keyword>
<dbReference type="InterPro" id="IPR001296">
    <property type="entry name" value="Glyco_trans_1"/>
</dbReference>
<gene>
    <name evidence="3" type="ORF">ABS767_05460</name>
</gene>
<reference evidence="3 4" key="1">
    <citation type="submission" date="2024-06" db="EMBL/GenBank/DDBJ databases">
        <authorList>
            <person name="Kaempfer P."/>
            <person name="Viver T."/>
        </authorList>
    </citation>
    <scope>NUCLEOTIDE SEQUENCE [LARGE SCALE GENOMIC DNA]</scope>
    <source>
        <strain evidence="3 4">ST-64</strain>
    </source>
</reference>
<feature type="domain" description="Glycosyl transferase family 1" evidence="2">
    <location>
        <begin position="219"/>
        <end position="340"/>
    </location>
</feature>
<evidence type="ECO:0000313" key="4">
    <source>
        <dbReference type="Proteomes" id="UP001629244"/>
    </source>
</evidence>